<dbReference type="Pfam" id="PF02463">
    <property type="entry name" value="SMC_N"/>
    <property type="match status" value="1"/>
</dbReference>
<dbReference type="InterPro" id="IPR003395">
    <property type="entry name" value="RecF/RecN/SMC_N"/>
</dbReference>
<evidence type="ECO:0000256" key="1">
    <source>
        <dbReference type="ARBA" id="ARBA00003618"/>
    </source>
</evidence>
<evidence type="ECO:0000256" key="10">
    <source>
        <dbReference type="SAM" id="Coils"/>
    </source>
</evidence>
<sequence>MLRTLTVWNFALLEHVKVDFGSGLNILTGETGAGKSILIDALGSVLGCRLSAGSIRSGCEWLRVEAVFGLENQKALREILEEQAIPVEEEELIVTRQISHKGKNSVLLNGCRVTLSFLRDLGAHLVDIHGQNENLALLRPENQLRLLDQSDARIETQLTVYQKSFSVWNMCKKKLRQKKEEARNNAERLDLLHWQEKEIEEAHLKEGEDEAIEAEIRKLSNAEKISSFVEESYALLNGDPGGKALNILTALSKVKKNMEALSRFDDGLENAYKMIENSYCELQESSYEIRDYASDMEFDSQRLDMLENRLDAIDKLRKKYGATVADVLAYLANVKDELDRIENYDIDVRDLEMELEQSTTDMKKEAEKLTTLREGAARHLSARICDQIKELGMAKAQFSIVLKTSMEYSINGADAIVMLFSANAGEKEQPLQDVASGGELSRVALAIKAVSAAGDDSPPSMVFDEIDTGIGGKTARMVAERIAMVALHRQVLCITHLPQIACMANTHLYIRKETAGERTTTEVQILSENERINEIARMASGSDITMAALDNAREMVDNARIKQAEISRKFMK</sequence>
<dbReference type="NCBIfam" id="TIGR00634">
    <property type="entry name" value="recN"/>
    <property type="match status" value="1"/>
</dbReference>
<evidence type="ECO:0000256" key="3">
    <source>
        <dbReference type="ARBA" id="ARBA00021315"/>
    </source>
</evidence>
<proteinExistence type="inferred from homology"/>
<comment type="similarity">
    <text evidence="2 9">Belongs to the RecN family.</text>
</comment>
<accession>A0ABV3X3M6</accession>
<dbReference type="RefSeq" id="WP_368846110.1">
    <property type="nucleotide sequence ID" value="NZ_CP194411.1"/>
</dbReference>
<dbReference type="PANTHER" id="PTHR11059">
    <property type="entry name" value="DNA REPAIR PROTEIN RECN"/>
    <property type="match status" value="1"/>
</dbReference>
<evidence type="ECO:0000256" key="7">
    <source>
        <dbReference type="ARBA" id="ARBA00023204"/>
    </source>
</evidence>
<gene>
    <name evidence="12" type="primary">recN</name>
    <name evidence="12" type="ORF">QCO44_01880</name>
</gene>
<name>A0ABV3X3M6_9FIRM</name>
<organism evidence="12 13">
    <name type="scientific">Selenomonas sputigena</name>
    <dbReference type="NCBI Taxonomy" id="69823"/>
    <lineage>
        <taxon>Bacteria</taxon>
        <taxon>Bacillati</taxon>
        <taxon>Bacillota</taxon>
        <taxon>Negativicutes</taxon>
        <taxon>Selenomonadales</taxon>
        <taxon>Selenomonadaceae</taxon>
        <taxon>Selenomonas</taxon>
    </lineage>
</organism>
<evidence type="ECO:0000256" key="8">
    <source>
        <dbReference type="ARBA" id="ARBA00033408"/>
    </source>
</evidence>
<keyword evidence="10" id="KW-0175">Coiled coil</keyword>
<evidence type="ECO:0000256" key="4">
    <source>
        <dbReference type="ARBA" id="ARBA00022741"/>
    </source>
</evidence>
<evidence type="ECO:0000256" key="6">
    <source>
        <dbReference type="ARBA" id="ARBA00022840"/>
    </source>
</evidence>
<dbReference type="SUPFAM" id="SSF52540">
    <property type="entry name" value="P-loop containing nucleoside triphosphate hydrolases"/>
    <property type="match status" value="1"/>
</dbReference>
<reference evidence="12 13" key="1">
    <citation type="submission" date="2023-04" db="EMBL/GenBank/DDBJ databases">
        <title>Genome Sequence of Selenomonas sputigena ATCC 33150.</title>
        <authorList>
            <person name="Miller D.P."/>
            <person name="Anvari S."/>
            <person name="Polson S.W."/>
            <person name="Macdonald M."/>
            <person name="Mcdowell J.V."/>
        </authorList>
    </citation>
    <scope>NUCLEOTIDE SEQUENCE [LARGE SCALE GENOMIC DNA]</scope>
    <source>
        <strain evidence="12 13">ATCC 33150</strain>
    </source>
</reference>
<dbReference type="EMBL" id="JARVLH010000001">
    <property type="protein sequence ID" value="MEX5284395.1"/>
    <property type="molecule type" value="Genomic_DNA"/>
</dbReference>
<protein>
    <recommendedName>
        <fullName evidence="3 9">DNA repair protein RecN</fullName>
    </recommendedName>
    <alternativeName>
        <fullName evidence="8 9">Recombination protein N</fullName>
    </alternativeName>
</protein>
<dbReference type="NCBIfam" id="NF008121">
    <property type="entry name" value="PRK10869.1"/>
    <property type="match status" value="1"/>
</dbReference>
<dbReference type="InterPro" id="IPR027417">
    <property type="entry name" value="P-loop_NTPase"/>
</dbReference>
<comment type="function">
    <text evidence="1 9">May be involved in recombinational repair of damaged DNA.</text>
</comment>
<evidence type="ECO:0000259" key="11">
    <source>
        <dbReference type="Pfam" id="PF02463"/>
    </source>
</evidence>
<keyword evidence="5 9" id="KW-0227">DNA damage</keyword>
<feature type="domain" description="RecF/RecN/SMC N-terminal" evidence="11">
    <location>
        <begin position="2"/>
        <end position="514"/>
    </location>
</feature>
<evidence type="ECO:0000256" key="9">
    <source>
        <dbReference type="PIRNR" id="PIRNR003128"/>
    </source>
</evidence>
<keyword evidence="7 9" id="KW-0234">DNA repair</keyword>
<keyword evidence="6" id="KW-0067">ATP-binding</keyword>
<evidence type="ECO:0000313" key="12">
    <source>
        <dbReference type="EMBL" id="MEX5284395.1"/>
    </source>
</evidence>
<evidence type="ECO:0000256" key="5">
    <source>
        <dbReference type="ARBA" id="ARBA00022763"/>
    </source>
</evidence>
<comment type="caution">
    <text evidence="12">The sequence shown here is derived from an EMBL/GenBank/DDBJ whole genome shotgun (WGS) entry which is preliminary data.</text>
</comment>
<keyword evidence="4" id="KW-0547">Nucleotide-binding</keyword>
<dbReference type="CDD" id="cd03241">
    <property type="entry name" value="ABC_RecN"/>
    <property type="match status" value="2"/>
</dbReference>
<dbReference type="PIRSF" id="PIRSF003128">
    <property type="entry name" value="RecN"/>
    <property type="match status" value="1"/>
</dbReference>
<dbReference type="InterPro" id="IPR004604">
    <property type="entry name" value="DNA_recomb/repair_RecN"/>
</dbReference>
<keyword evidence="13" id="KW-1185">Reference proteome</keyword>
<evidence type="ECO:0000313" key="13">
    <source>
        <dbReference type="Proteomes" id="UP001559623"/>
    </source>
</evidence>
<feature type="coiled-coil region" evidence="10">
    <location>
        <begin position="334"/>
        <end position="368"/>
    </location>
</feature>
<dbReference type="Proteomes" id="UP001559623">
    <property type="component" value="Unassembled WGS sequence"/>
</dbReference>
<evidence type="ECO:0000256" key="2">
    <source>
        <dbReference type="ARBA" id="ARBA00009441"/>
    </source>
</evidence>
<dbReference type="PANTHER" id="PTHR11059:SF0">
    <property type="entry name" value="DNA REPAIR PROTEIN RECN"/>
    <property type="match status" value="1"/>
</dbReference>
<dbReference type="Gene3D" id="3.40.50.300">
    <property type="entry name" value="P-loop containing nucleotide triphosphate hydrolases"/>
    <property type="match status" value="2"/>
</dbReference>